<evidence type="ECO:0000256" key="1">
    <source>
        <dbReference type="ARBA" id="ARBA00009075"/>
    </source>
</evidence>
<protein>
    <submittedName>
        <fullName evidence="5">OprD family porin</fullName>
    </submittedName>
</protein>
<reference evidence="5 6" key="1">
    <citation type="submission" date="2019-06" db="EMBL/GenBank/DDBJ databases">
        <title>Sulfurimonas gotlandica sp. nov., a chemoautotrophic and psychrotolerant epsilonproteobacterium isolated from a pelagic redoxcline, and an emended description of the genus Sulfurimonas.</title>
        <authorList>
            <person name="Wang S."/>
            <person name="Jiang L."/>
            <person name="Shao Z."/>
        </authorList>
    </citation>
    <scope>NUCLEOTIDE SEQUENCE [LARGE SCALE GENOMIC DNA]</scope>
    <source>
        <strain evidence="5 6">S2-6</strain>
    </source>
</reference>
<evidence type="ECO:0000256" key="3">
    <source>
        <dbReference type="ARBA" id="ARBA00022729"/>
    </source>
</evidence>
<keyword evidence="3 4" id="KW-0732">Signal</keyword>
<evidence type="ECO:0000256" key="4">
    <source>
        <dbReference type="SAM" id="SignalP"/>
    </source>
</evidence>
<feature type="chain" id="PRO_5032969636" evidence="4">
    <location>
        <begin position="23"/>
        <end position="501"/>
    </location>
</feature>
<dbReference type="Gene3D" id="2.40.160.10">
    <property type="entry name" value="Porin"/>
    <property type="match status" value="1"/>
</dbReference>
<name>A0A7M1B4X6_9BACT</name>
<organism evidence="5 6">
    <name type="scientific">Sulfurimonas sediminis</name>
    <dbReference type="NCBI Taxonomy" id="2590020"/>
    <lineage>
        <taxon>Bacteria</taxon>
        <taxon>Pseudomonadati</taxon>
        <taxon>Campylobacterota</taxon>
        <taxon>Epsilonproteobacteria</taxon>
        <taxon>Campylobacterales</taxon>
        <taxon>Sulfurimonadaceae</taxon>
        <taxon>Sulfurimonas</taxon>
    </lineage>
</organism>
<gene>
    <name evidence="5" type="ORF">FJR45_07365</name>
</gene>
<dbReference type="KEGG" id="ssei:FJR45_07365"/>
<dbReference type="GO" id="GO:0016020">
    <property type="term" value="C:membrane"/>
    <property type="evidence" value="ECO:0007669"/>
    <property type="project" value="InterPro"/>
</dbReference>
<keyword evidence="2" id="KW-0813">Transport</keyword>
<evidence type="ECO:0000256" key="2">
    <source>
        <dbReference type="ARBA" id="ARBA00022448"/>
    </source>
</evidence>
<evidence type="ECO:0000313" key="5">
    <source>
        <dbReference type="EMBL" id="QOP43778.1"/>
    </source>
</evidence>
<proteinExistence type="inferred from homology"/>
<sequence length="501" mass="55590">MKILKLSAIAALACVFSVSVEADESTQKRELKNNMMVKTNIVPGKVDNLADMFTEGMFYGRLRTNYFKWDWKNDDTATTGNKDNEAFGLGGSLLYKSATYNGMSAMAGFYFTSSPIRSLREDEADIKYVKAGKDTFSRYQISTTGVWEYAVLAEANIQYEISKTKVIAGRQIFESFLTKSNDTKMIPNTFEAVVLETKELSKTRIRGAYITAQKLRDHTTFHDVITFKDESGNSWANNDDSAVHKGLSYQNFVTAGEDVNHELIVIDLRNKSIKNLKIDVTYGSVPGVVSSMTGELNYKIALPGGYSLTPGARYMKQFDNGGGAVGGATLKGSLALDKTPTSNLGYKDRFTLDSSLWMARLVLKKGALKAQVAYSAVEDAADIVAPWRGFPTGGYTRAMAQYNWYANTKTTAAEVHYDFDKAGLVPGFSTLFRYAMQNFDEAKQLAGVQADSNILHVDLRENFGNGLYAKIRVGLVSADSRVSGIEKDSYNEYRFELNYLF</sequence>
<keyword evidence="6" id="KW-1185">Reference proteome</keyword>
<dbReference type="RefSeq" id="WP_193149966.1">
    <property type="nucleotide sequence ID" value="NZ_CP041235.1"/>
</dbReference>
<dbReference type="InterPro" id="IPR005318">
    <property type="entry name" value="OM_porin_bac"/>
</dbReference>
<dbReference type="EMBL" id="CP041235">
    <property type="protein sequence ID" value="QOP43778.1"/>
    <property type="molecule type" value="Genomic_DNA"/>
</dbReference>
<feature type="signal peptide" evidence="4">
    <location>
        <begin position="1"/>
        <end position="22"/>
    </location>
</feature>
<dbReference type="Pfam" id="PF03573">
    <property type="entry name" value="OprD"/>
    <property type="match status" value="1"/>
</dbReference>
<accession>A0A7M1B4X6</accession>
<dbReference type="AlphaFoldDB" id="A0A7M1B4X6"/>
<dbReference type="Proteomes" id="UP000593719">
    <property type="component" value="Chromosome"/>
</dbReference>
<dbReference type="GO" id="GO:0015288">
    <property type="term" value="F:porin activity"/>
    <property type="evidence" value="ECO:0007669"/>
    <property type="project" value="TreeGrafter"/>
</dbReference>
<dbReference type="InterPro" id="IPR023614">
    <property type="entry name" value="Porin_dom_sf"/>
</dbReference>
<evidence type="ECO:0000313" key="6">
    <source>
        <dbReference type="Proteomes" id="UP000593719"/>
    </source>
</evidence>
<dbReference type="PANTHER" id="PTHR34596">
    <property type="entry name" value="CHITOPORIN"/>
    <property type="match status" value="1"/>
</dbReference>
<dbReference type="PANTHER" id="PTHR34596:SF2">
    <property type="entry name" value="CHITOPORIN"/>
    <property type="match status" value="1"/>
</dbReference>
<comment type="similarity">
    <text evidence="1">Belongs to the outer membrane porin (Opr) (TC 1.B.25) family.</text>
</comment>